<comment type="caution">
    <text evidence="1">The sequence shown here is derived from an EMBL/GenBank/DDBJ whole genome shotgun (WGS) entry which is preliminary data.</text>
</comment>
<name>A0ABD2WYW3_9HYME</name>
<evidence type="ECO:0008006" key="3">
    <source>
        <dbReference type="Google" id="ProtNLM"/>
    </source>
</evidence>
<organism evidence="1 2">
    <name type="scientific">Trichogramma kaykai</name>
    <dbReference type="NCBI Taxonomy" id="54128"/>
    <lineage>
        <taxon>Eukaryota</taxon>
        <taxon>Metazoa</taxon>
        <taxon>Ecdysozoa</taxon>
        <taxon>Arthropoda</taxon>
        <taxon>Hexapoda</taxon>
        <taxon>Insecta</taxon>
        <taxon>Pterygota</taxon>
        <taxon>Neoptera</taxon>
        <taxon>Endopterygota</taxon>
        <taxon>Hymenoptera</taxon>
        <taxon>Apocrita</taxon>
        <taxon>Proctotrupomorpha</taxon>
        <taxon>Chalcidoidea</taxon>
        <taxon>Trichogrammatidae</taxon>
        <taxon>Trichogramma</taxon>
    </lineage>
</organism>
<dbReference type="PANTHER" id="PTHR16230:SF3">
    <property type="entry name" value="BIOGENESIS OF LYSOSOMAL ORGANELLES COMPLEX-1, SUBUNIT 4, CAPPUCCINO"/>
    <property type="match status" value="1"/>
</dbReference>
<dbReference type="Proteomes" id="UP001627154">
    <property type="component" value="Unassembled WGS sequence"/>
</dbReference>
<dbReference type="InterPro" id="IPR024857">
    <property type="entry name" value="Cappuccino"/>
</dbReference>
<reference evidence="1 2" key="1">
    <citation type="journal article" date="2024" name="bioRxiv">
        <title>A reference genome for Trichogramma kaykai: A tiny desert-dwelling parasitoid wasp with competing sex-ratio distorters.</title>
        <authorList>
            <person name="Culotta J."/>
            <person name="Lindsey A.R."/>
        </authorList>
    </citation>
    <scope>NUCLEOTIDE SEQUENCE [LARGE SCALE GENOMIC DNA]</scope>
    <source>
        <strain evidence="1 2">KSX58</strain>
    </source>
</reference>
<dbReference type="AlphaFoldDB" id="A0ABD2WYW3"/>
<dbReference type="EMBL" id="JBJJXI010000060">
    <property type="protein sequence ID" value="KAL3398025.1"/>
    <property type="molecule type" value="Genomic_DNA"/>
</dbReference>
<accession>A0ABD2WYW3</accession>
<evidence type="ECO:0000313" key="1">
    <source>
        <dbReference type="EMBL" id="KAL3398025.1"/>
    </source>
</evidence>
<protein>
    <recommendedName>
        <fullName evidence="3">Biogenesis of lysosome-related organelles complex 1 subunit 4</fullName>
    </recommendedName>
</protein>
<keyword evidence="2" id="KW-1185">Reference proteome</keyword>
<gene>
    <name evidence="1" type="ORF">TKK_008254</name>
</gene>
<proteinExistence type="predicted"/>
<dbReference type="PANTHER" id="PTHR16230">
    <property type="entry name" value="CAPPUCCINO"/>
    <property type="match status" value="1"/>
</dbReference>
<sequence length="159" mass="17848">MAGALAAAVEEMASDYAAFANLDMENELGRIHEAVEDMQLRLEEFSSIVGMQQAKNDKAVTVNVTRFADLRPFVNDLALRVEALDNFIQRVNADLTVLEANMDLAEASYSSESKFSKLNPFTLFQKKTSESVLQQPSVINYDPPEIFKKDDYFQPDTVQ</sequence>
<evidence type="ECO:0000313" key="2">
    <source>
        <dbReference type="Proteomes" id="UP001627154"/>
    </source>
</evidence>